<dbReference type="PROSITE" id="PS51352">
    <property type="entry name" value="THIOREDOXIN_2"/>
    <property type="match status" value="4"/>
</dbReference>
<dbReference type="PROSITE" id="PS00194">
    <property type="entry name" value="THIOREDOXIN_1"/>
    <property type="match status" value="1"/>
</dbReference>
<dbReference type="Proteomes" id="UP000051574">
    <property type="component" value="Unassembled WGS sequence"/>
</dbReference>
<protein>
    <submittedName>
        <fullName evidence="2">Thioredoxin</fullName>
    </submittedName>
</protein>
<dbReference type="GO" id="GO:0005788">
    <property type="term" value="C:endoplasmic reticulum lumen"/>
    <property type="evidence" value="ECO:0007669"/>
    <property type="project" value="TreeGrafter"/>
</dbReference>
<dbReference type="GO" id="GO:0015035">
    <property type="term" value="F:protein-disulfide reductase activity"/>
    <property type="evidence" value="ECO:0007669"/>
    <property type="project" value="TreeGrafter"/>
</dbReference>
<feature type="non-terminal residue" evidence="2">
    <location>
        <position position="1"/>
    </location>
</feature>
<name>A0A0T6AXX5_9SCAR</name>
<feature type="domain" description="Thioredoxin" evidence="1">
    <location>
        <begin position="571"/>
        <end position="677"/>
    </location>
</feature>
<feature type="domain" description="Thioredoxin" evidence="1">
    <location>
        <begin position="343"/>
        <end position="455"/>
    </location>
</feature>
<dbReference type="Gene3D" id="3.40.30.10">
    <property type="entry name" value="Glutaredoxin"/>
    <property type="match status" value="5"/>
</dbReference>
<dbReference type="PANTHER" id="PTHR44340">
    <property type="entry name" value="DNAJ HOMOLOG SUBFAMILY C MEMBER 10"/>
    <property type="match status" value="1"/>
</dbReference>
<dbReference type="PRINTS" id="PR00421">
    <property type="entry name" value="THIOREDOXIN"/>
</dbReference>
<organism evidence="2 3">
    <name type="scientific">Oryctes borbonicus</name>
    <dbReference type="NCBI Taxonomy" id="1629725"/>
    <lineage>
        <taxon>Eukaryota</taxon>
        <taxon>Metazoa</taxon>
        <taxon>Ecdysozoa</taxon>
        <taxon>Arthropoda</taxon>
        <taxon>Hexapoda</taxon>
        <taxon>Insecta</taxon>
        <taxon>Pterygota</taxon>
        <taxon>Neoptera</taxon>
        <taxon>Endopterygota</taxon>
        <taxon>Coleoptera</taxon>
        <taxon>Polyphaga</taxon>
        <taxon>Scarabaeiformia</taxon>
        <taxon>Scarabaeidae</taxon>
        <taxon>Dynastinae</taxon>
        <taxon>Oryctes</taxon>
    </lineage>
</organism>
<dbReference type="FunFam" id="3.40.30.10:FF:000087">
    <property type="entry name" value="DnaJ homolog subfamily C member 10"/>
    <property type="match status" value="1"/>
</dbReference>
<dbReference type="SUPFAM" id="SSF52833">
    <property type="entry name" value="Thioredoxin-like"/>
    <property type="match status" value="5"/>
</dbReference>
<dbReference type="AlphaFoldDB" id="A0A0T6AXX5"/>
<dbReference type="GO" id="GO:0051787">
    <property type="term" value="F:misfolded protein binding"/>
    <property type="evidence" value="ECO:0007669"/>
    <property type="project" value="TreeGrafter"/>
</dbReference>
<reference evidence="2 3" key="1">
    <citation type="submission" date="2015-09" db="EMBL/GenBank/DDBJ databases">
        <title>Draft genome of the scarab beetle Oryctes borbonicus.</title>
        <authorList>
            <person name="Meyer J.M."/>
            <person name="Markov G.V."/>
            <person name="Baskaran P."/>
            <person name="Herrmann M."/>
            <person name="Sommer R.J."/>
            <person name="Roedelsperger C."/>
        </authorList>
    </citation>
    <scope>NUCLEOTIDE SEQUENCE [LARGE SCALE GENOMIC DNA]</scope>
    <source>
        <strain evidence="2">OB123</strain>
        <tissue evidence="2">Whole animal</tissue>
    </source>
</reference>
<dbReference type="InterPro" id="IPR013766">
    <property type="entry name" value="Thioredoxin_domain"/>
</dbReference>
<gene>
    <name evidence="2" type="ORF">AMK59_7021</name>
</gene>
<feature type="domain" description="Thioredoxin" evidence="1">
    <location>
        <begin position="29"/>
        <end position="137"/>
    </location>
</feature>
<evidence type="ECO:0000313" key="3">
    <source>
        <dbReference type="Proteomes" id="UP000051574"/>
    </source>
</evidence>
<dbReference type="CDD" id="cd02961">
    <property type="entry name" value="PDI_a_family"/>
    <property type="match status" value="1"/>
</dbReference>
<dbReference type="InterPro" id="IPR036249">
    <property type="entry name" value="Thioredoxin-like_sf"/>
</dbReference>
<evidence type="ECO:0000313" key="2">
    <source>
        <dbReference type="EMBL" id="KRT80031.1"/>
    </source>
</evidence>
<dbReference type="GO" id="GO:0016671">
    <property type="term" value="F:oxidoreductase activity, acting on a sulfur group of donors, disulfide as acceptor"/>
    <property type="evidence" value="ECO:0007669"/>
    <property type="project" value="TreeGrafter"/>
</dbReference>
<dbReference type="OrthoDB" id="5810603at2759"/>
<dbReference type="EMBL" id="LJIG01022541">
    <property type="protein sequence ID" value="KRT80031.1"/>
    <property type="molecule type" value="Genomic_DNA"/>
</dbReference>
<comment type="caution">
    <text evidence="2">The sequence shown here is derived from an EMBL/GenBank/DDBJ whole genome shotgun (WGS) entry which is preliminary data.</text>
</comment>
<dbReference type="InterPro" id="IPR017937">
    <property type="entry name" value="Thioredoxin_CS"/>
</dbReference>
<dbReference type="GO" id="GO:0036498">
    <property type="term" value="P:IRE1-mediated unfolded protein response"/>
    <property type="evidence" value="ECO:0007669"/>
    <property type="project" value="TreeGrafter"/>
</dbReference>
<proteinExistence type="predicted"/>
<accession>A0A0T6AXX5</accession>
<keyword evidence="3" id="KW-1185">Reference proteome</keyword>
<sequence>ETLEKIIRPTYKSYSYYTEQFGIYDDDPLVITLSKSDYELNVLDDNQAWFINFYAPHCHHCQTLASVWRKLAQEMEGVIKIAAVNCEEDNGLCYQMDIDSYPMLLYYEKQAHLFEGEYYRGSRTFEDLEDFVLSKLDVKINKVGVPLWNDEIYKKQDLLLFLCSDTGAASCPEEKTQIKLATSLEGLVSIGVVTDEELAKDISQSDPETTIVLWQAQPISKIHKIKGSDHKEIVNDVLSHLPNPNQLTDEDFRDIRNKLREGQDKPWLLCFFLGAATELDLQLKRLPIFLPNINIGLIHCGRNSGLCTSLHINHYPAWGILKAGGAFELHHGRGVLNEIVAFAKDGIKSTNFHALSPADFEHIIQSGQPWFIDWYAPWCPPCRNLMPELRKASQQFSPEVIQFGSIDCTAHQQLCIRNDVRSYPSLMVYNTSKVHHFHGTLKEESVVEFVRDVLNPTVINLDDSSFALLMRKPVDEMWIVDFYAPWCGPCQRLSPQWRALANELVAFKQVKLADIDCVANSELCSAQNVRSYPTIRMYPLGSKGLNTVVMYNGHRDTFSMKKWIISFLPSPVVALTAKEFEKQILTKKFFLPWLIDFYAPWCHPCINFEPEFTTVGERLQGKVRTGKVDCEMERDFCYKSGITSYPTVMLYLSPKEKYEIHSQVPKEIIRNVKQIIKEKSNSEHDEL</sequence>
<dbReference type="InterPro" id="IPR052460">
    <property type="entry name" value="ER_disulfide_reductase"/>
</dbReference>
<evidence type="ECO:0000259" key="1">
    <source>
        <dbReference type="PROSITE" id="PS51352"/>
    </source>
</evidence>
<dbReference type="PANTHER" id="PTHR44340:SF1">
    <property type="entry name" value="DNAJ HOMOLOG SUBFAMILY C MEMBER 10"/>
    <property type="match status" value="1"/>
</dbReference>
<dbReference type="Pfam" id="PF00085">
    <property type="entry name" value="Thioredoxin"/>
    <property type="match status" value="4"/>
</dbReference>
<feature type="domain" description="Thioredoxin" evidence="1">
    <location>
        <begin position="457"/>
        <end position="569"/>
    </location>
</feature>